<dbReference type="STRING" id="1210086.GCA_001613105_03211"/>
<dbReference type="AlphaFoldDB" id="A0A370I2X6"/>
<dbReference type="Proteomes" id="UP000254869">
    <property type="component" value="Unassembled WGS sequence"/>
</dbReference>
<comment type="caution">
    <text evidence="1">The sequence shown here is derived from an EMBL/GenBank/DDBJ whole genome shotgun (WGS) entry which is preliminary data.</text>
</comment>
<organism evidence="1 2">
    <name type="scientific">Nocardia pseudobrasiliensis</name>
    <dbReference type="NCBI Taxonomy" id="45979"/>
    <lineage>
        <taxon>Bacteria</taxon>
        <taxon>Bacillati</taxon>
        <taxon>Actinomycetota</taxon>
        <taxon>Actinomycetes</taxon>
        <taxon>Mycobacteriales</taxon>
        <taxon>Nocardiaceae</taxon>
        <taxon>Nocardia</taxon>
    </lineage>
</organism>
<evidence type="ECO:0000313" key="1">
    <source>
        <dbReference type="EMBL" id="RDI65087.1"/>
    </source>
</evidence>
<name>A0A370I2X6_9NOCA</name>
<keyword evidence="2" id="KW-1185">Reference proteome</keyword>
<reference evidence="1 2" key="1">
    <citation type="submission" date="2018-07" db="EMBL/GenBank/DDBJ databases">
        <title>Genomic Encyclopedia of Type Strains, Phase IV (KMG-IV): sequencing the most valuable type-strain genomes for metagenomic binning, comparative biology and taxonomic classification.</title>
        <authorList>
            <person name="Goeker M."/>
        </authorList>
    </citation>
    <scope>NUCLEOTIDE SEQUENCE [LARGE SCALE GENOMIC DNA]</scope>
    <source>
        <strain evidence="1 2">DSM 44290</strain>
    </source>
</reference>
<dbReference type="RefSeq" id="WP_067998336.1">
    <property type="nucleotide sequence ID" value="NZ_QQBC01000007.1"/>
</dbReference>
<protein>
    <submittedName>
        <fullName evidence="1">Uncharacterized protein</fullName>
    </submittedName>
</protein>
<sequence>MTVRIVIDASVAIAPGTLSTAFEISDEAELANVLERAREWCQAEVRRQNRRQRFPDRAEIEVTRRRDGRGERVLFQTGQVLNMQGVEGERIRWIRWSDPTDPTGWPLAKPRPASPREHADHLGLPLGWEARGIGGPRPEAHYRRPLRSPGESKVFAPDIVASFFWPGGEREPIKWGVYSPSHGGQIAYGTADSPVEAAEQTLRLVDRFEELYRVTGDLARAVAAFRAEVRLRQPARVARRSW</sequence>
<accession>A0A370I2X6</accession>
<gene>
    <name evidence="1" type="ORF">DFR76_107465</name>
</gene>
<proteinExistence type="predicted"/>
<dbReference type="EMBL" id="QQBC01000007">
    <property type="protein sequence ID" value="RDI65087.1"/>
    <property type="molecule type" value="Genomic_DNA"/>
</dbReference>
<evidence type="ECO:0000313" key="2">
    <source>
        <dbReference type="Proteomes" id="UP000254869"/>
    </source>
</evidence>